<reference evidence="1 2" key="1">
    <citation type="journal article" date="2021" name="Int. J. Syst. Evol. Microbiol.">
        <title>Reticulibacter mediterranei gen. nov., sp. nov., within the new family Reticulibacteraceae fam. nov., and Ktedonospora formicarum gen. nov., sp. nov., Ktedonobacter robiniae sp. nov., Dictyobacter formicarum sp. nov. and Dictyobacter arantiisoli sp. nov., belonging to the class Ktedonobacteria.</title>
        <authorList>
            <person name="Yabe S."/>
            <person name="Zheng Y."/>
            <person name="Wang C.M."/>
            <person name="Sakai Y."/>
            <person name="Abe K."/>
            <person name="Yokota A."/>
            <person name="Donadio S."/>
            <person name="Cavaletti L."/>
            <person name="Monciardini P."/>
        </authorList>
    </citation>
    <scope>NUCLEOTIDE SEQUENCE [LARGE SCALE GENOMIC DNA]</scope>
    <source>
        <strain evidence="1 2">SOSP1-9</strain>
    </source>
</reference>
<dbReference type="Proteomes" id="UP000635565">
    <property type="component" value="Unassembled WGS sequence"/>
</dbReference>
<gene>
    <name evidence="1" type="ORF">KSZ_06040</name>
</gene>
<accession>A0ABQ3VAA1</accession>
<dbReference type="RefSeq" id="WP_201360266.1">
    <property type="nucleotide sequence ID" value="NZ_BNJJ01000002.1"/>
</dbReference>
<evidence type="ECO:0000313" key="1">
    <source>
        <dbReference type="EMBL" id="GHO82598.1"/>
    </source>
</evidence>
<comment type="caution">
    <text evidence="1">The sequence shown here is derived from an EMBL/GenBank/DDBJ whole genome shotgun (WGS) entry which is preliminary data.</text>
</comment>
<sequence>MAGEGTLLFVNEELSSVPITSLFHKRDSLWLHLSDLPIENGHTVHGSDYEEPLPISQNGTLQSGVHYPSSIDPVVRCYLLRYRLYIATGRYIESPKYRGTNDDPIGYPAWVVTLDLDAVAPQASGFALRGIDHQAVVRISSQMLVYDRNEKPIAVPAPTRMQDGTAIDDFVRNRGNTDASTNGMMHLRIAEVDAAPLFYYGYDKCELTDCDWGVINVPFTASKSSGTYQFSFKPTPFSSPATSLRRLFLITYAPAPVSSLQSLGLLTFYRHEIDDFLFLHLILVMCVNL</sequence>
<organism evidence="1 2">
    <name type="scientific">Dictyobacter formicarum</name>
    <dbReference type="NCBI Taxonomy" id="2778368"/>
    <lineage>
        <taxon>Bacteria</taxon>
        <taxon>Bacillati</taxon>
        <taxon>Chloroflexota</taxon>
        <taxon>Ktedonobacteria</taxon>
        <taxon>Ktedonobacterales</taxon>
        <taxon>Dictyobacteraceae</taxon>
        <taxon>Dictyobacter</taxon>
    </lineage>
</organism>
<name>A0ABQ3VAA1_9CHLR</name>
<dbReference type="EMBL" id="BNJJ01000002">
    <property type="protein sequence ID" value="GHO82598.1"/>
    <property type="molecule type" value="Genomic_DNA"/>
</dbReference>
<evidence type="ECO:0000313" key="2">
    <source>
        <dbReference type="Proteomes" id="UP000635565"/>
    </source>
</evidence>
<keyword evidence="2" id="KW-1185">Reference proteome</keyword>
<proteinExistence type="predicted"/>
<protein>
    <submittedName>
        <fullName evidence="1">Uncharacterized protein</fullName>
    </submittedName>
</protein>